<keyword evidence="2" id="KW-1185">Reference proteome</keyword>
<protein>
    <recommendedName>
        <fullName evidence="3">CRISPR-associated protein</fullName>
    </recommendedName>
</protein>
<dbReference type="EMBL" id="FONA01000002">
    <property type="protein sequence ID" value="SFD80705.1"/>
    <property type="molecule type" value="Genomic_DNA"/>
</dbReference>
<accession>A0A1I1VD69</accession>
<organism evidence="1 2">
    <name type="scientific">Thermophagus xiamenensis</name>
    <dbReference type="NCBI Taxonomy" id="385682"/>
    <lineage>
        <taxon>Bacteria</taxon>
        <taxon>Pseudomonadati</taxon>
        <taxon>Bacteroidota</taxon>
        <taxon>Bacteroidia</taxon>
        <taxon>Marinilabiliales</taxon>
        <taxon>Marinilabiliaceae</taxon>
        <taxon>Thermophagus</taxon>
    </lineage>
</organism>
<gene>
    <name evidence="1" type="ORF">SAMN05444380_102125</name>
</gene>
<proteinExistence type="predicted"/>
<evidence type="ECO:0000313" key="1">
    <source>
        <dbReference type="EMBL" id="SFD80705.1"/>
    </source>
</evidence>
<name>A0A1I1VD69_9BACT</name>
<dbReference type="Proteomes" id="UP000181976">
    <property type="component" value="Unassembled WGS sequence"/>
</dbReference>
<dbReference type="InParanoid" id="A0A1I1VD69"/>
<dbReference type="STRING" id="385682.SAMN05444380_102125"/>
<evidence type="ECO:0000313" key="2">
    <source>
        <dbReference type="Proteomes" id="UP000181976"/>
    </source>
</evidence>
<sequence>MLINLSNHPSSGWGDQQLSAAKQWGKIIDLPFPTIDPGMDDEGVRQLATEYLGRIDDLIKREEGPHAIHLMGEHTFCFVLATLLQQRQITCVVATTHRQVTYDANGDKVTRFGFVQFRPYPKIG</sequence>
<evidence type="ECO:0008006" key="3">
    <source>
        <dbReference type="Google" id="ProtNLM"/>
    </source>
</evidence>
<dbReference type="RefSeq" id="WP_010528685.1">
    <property type="nucleotide sequence ID" value="NZ_AFSL01000095.1"/>
</dbReference>
<dbReference type="eggNOG" id="ENOG5033393">
    <property type="taxonomic scope" value="Bacteria"/>
</dbReference>
<dbReference type="OrthoDB" id="1452810at2"/>
<reference evidence="1 2" key="1">
    <citation type="submission" date="2016-10" db="EMBL/GenBank/DDBJ databases">
        <authorList>
            <person name="de Groot N.N."/>
        </authorList>
    </citation>
    <scope>NUCLEOTIDE SEQUENCE [LARGE SCALE GENOMIC DNA]</scope>
    <source>
        <strain evidence="1 2">DSM 19012</strain>
    </source>
</reference>
<dbReference type="AlphaFoldDB" id="A0A1I1VD69"/>